<reference evidence="1" key="1">
    <citation type="submission" date="2021-02" db="EMBL/GenBank/DDBJ databases">
        <authorList>
            <person name="Dougan E. K."/>
            <person name="Rhodes N."/>
            <person name="Thang M."/>
            <person name="Chan C."/>
        </authorList>
    </citation>
    <scope>NUCLEOTIDE SEQUENCE</scope>
</reference>
<evidence type="ECO:0000313" key="2">
    <source>
        <dbReference type="Proteomes" id="UP000604046"/>
    </source>
</evidence>
<sequence length="65" mass="7089">MLLKHLIQVCSEGKEANTSLGINLDGKSKTPGDIWNGRLDGDKEEARGNHGVVKPSLFLVLMPFL</sequence>
<comment type="caution">
    <text evidence="1">The sequence shown here is derived from an EMBL/GenBank/DDBJ whole genome shotgun (WGS) entry which is preliminary data.</text>
</comment>
<gene>
    <name evidence="1" type="primary">rpa1</name>
    <name evidence="1" type="ORF">SNAT2548_LOCUS31961</name>
</gene>
<proteinExistence type="predicted"/>
<keyword evidence="2" id="KW-1185">Reference proteome</keyword>
<name>A0A812U6X1_9DINO</name>
<accession>A0A812U6X1</accession>
<dbReference type="AlphaFoldDB" id="A0A812U6X1"/>
<dbReference type="EMBL" id="CAJNDS010002685">
    <property type="protein sequence ID" value="CAE7564678.1"/>
    <property type="molecule type" value="Genomic_DNA"/>
</dbReference>
<organism evidence="1 2">
    <name type="scientific">Symbiodinium natans</name>
    <dbReference type="NCBI Taxonomy" id="878477"/>
    <lineage>
        <taxon>Eukaryota</taxon>
        <taxon>Sar</taxon>
        <taxon>Alveolata</taxon>
        <taxon>Dinophyceae</taxon>
        <taxon>Suessiales</taxon>
        <taxon>Symbiodiniaceae</taxon>
        <taxon>Symbiodinium</taxon>
    </lineage>
</organism>
<dbReference type="Proteomes" id="UP000604046">
    <property type="component" value="Unassembled WGS sequence"/>
</dbReference>
<protein>
    <submittedName>
        <fullName evidence="1">Rpa1 protein</fullName>
    </submittedName>
</protein>
<evidence type="ECO:0000313" key="1">
    <source>
        <dbReference type="EMBL" id="CAE7564678.1"/>
    </source>
</evidence>